<dbReference type="PROSITE" id="PS00529">
    <property type="entry name" value="RIBOSOMAL_S24E"/>
    <property type="match status" value="1"/>
</dbReference>
<dbReference type="InterPro" id="IPR001976">
    <property type="entry name" value="Ribosomal_eS24"/>
</dbReference>
<evidence type="ECO:0000256" key="1">
    <source>
        <dbReference type="ARBA" id="ARBA00009680"/>
    </source>
</evidence>
<dbReference type="Gene3D" id="3.30.70.3370">
    <property type="match status" value="1"/>
</dbReference>
<dbReference type="SUPFAM" id="SSF54189">
    <property type="entry name" value="Ribosomal proteins S24e, L23 and L15e"/>
    <property type="match status" value="1"/>
</dbReference>
<dbReference type="GO" id="GO:0003735">
    <property type="term" value="F:structural constituent of ribosome"/>
    <property type="evidence" value="ECO:0007669"/>
    <property type="project" value="InterPro"/>
</dbReference>
<dbReference type="Proteomes" id="UP000007646">
    <property type="component" value="Unassembled WGS sequence"/>
</dbReference>
<sequence length="133" mass="15438">MNDTVTILTRKFMTNRLLQRKQMVIDVLHPGKATVPKTEIQEKLKMYKTTPDVIFVFGFRTHFGSGKTTGFGMVYDSLDYAKKNEPKHRLARHGLYEKKKTSRKQHKEHKNRMKKVRGTAKAIVSAGKNKPRH</sequence>
<evidence type="ECO:0000313" key="7">
    <source>
        <dbReference type="Ensembl" id="ENSLAFP00000022245.1"/>
    </source>
</evidence>
<feature type="compositionally biased region" description="Basic residues" evidence="6">
    <location>
        <begin position="100"/>
        <end position="118"/>
    </location>
</feature>
<name>G3U337_LOXAF</name>
<dbReference type="eggNOG" id="KOG3424">
    <property type="taxonomic scope" value="Eukaryota"/>
</dbReference>
<proteinExistence type="inferred from homology"/>
<comment type="similarity">
    <text evidence="1 4">Belongs to the eukaryotic ribosomal protein eS24 family.</text>
</comment>
<reference evidence="7" key="3">
    <citation type="submission" date="2025-09" db="UniProtKB">
        <authorList>
            <consortium name="Ensembl"/>
        </authorList>
    </citation>
    <scope>IDENTIFICATION</scope>
    <source>
        <strain evidence="7">Isolate ISIS603380</strain>
    </source>
</reference>
<dbReference type="STRING" id="9785.ENSLAFP00000022245"/>
<dbReference type="GO" id="GO:0006412">
    <property type="term" value="P:translation"/>
    <property type="evidence" value="ECO:0007669"/>
    <property type="project" value="InterPro"/>
</dbReference>
<accession>G3U337</accession>
<protein>
    <recommendedName>
        <fullName evidence="5">40S ribosomal protein S24</fullName>
    </recommendedName>
</protein>
<dbReference type="Pfam" id="PF01282">
    <property type="entry name" value="Ribosomal_S24e"/>
    <property type="match status" value="1"/>
</dbReference>
<feature type="region of interest" description="Disordered" evidence="6">
    <location>
        <begin position="95"/>
        <end position="133"/>
    </location>
</feature>
<dbReference type="FunFam" id="3.30.70.3370:FF:000001">
    <property type="entry name" value="40S ribosomal protein S24"/>
    <property type="match status" value="1"/>
</dbReference>
<evidence type="ECO:0000313" key="8">
    <source>
        <dbReference type="Proteomes" id="UP000007646"/>
    </source>
</evidence>
<keyword evidence="2 4" id="KW-0689">Ribosomal protein</keyword>
<dbReference type="GeneTree" id="ENSGT00390000000153"/>
<evidence type="ECO:0000256" key="5">
    <source>
        <dbReference type="RuleBase" id="RU004383"/>
    </source>
</evidence>
<evidence type="ECO:0000256" key="3">
    <source>
        <dbReference type="ARBA" id="ARBA00023274"/>
    </source>
</evidence>
<evidence type="ECO:0000256" key="4">
    <source>
        <dbReference type="RuleBase" id="RU004381"/>
    </source>
</evidence>
<evidence type="ECO:0000256" key="6">
    <source>
        <dbReference type="SAM" id="MobiDB-lite"/>
    </source>
</evidence>
<reference evidence="7" key="2">
    <citation type="submission" date="2025-08" db="UniProtKB">
        <authorList>
            <consortium name="Ensembl"/>
        </authorList>
    </citation>
    <scope>IDENTIFICATION</scope>
    <source>
        <strain evidence="7">Isolate ISIS603380</strain>
    </source>
</reference>
<dbReference type="HAMAP" id="MF_00545">
    <property type="entry name" value="Ribosomal_eS24"/>
    <property type="match status" value="1"/>
</dbReference>
<dbReference type="InParanoid" id="G3U337"/>
<dbReference type="PANTHER" id="PTHR10496">
    <property type="entry name" value="40S RIBOSOMAL PROTEIN S24"/>
    <property type="match status" value="1"/>
</dbReference>
<keyword evidence="8" id="KW-1185">Reference proteome</keyword>
<evidence type="ECO:0000256" key="2">
    <source>
        <dbReference type="ARBA" id="ARBA00022980"/>
    </source>
</evidence>
<keyword evidence="3 4" id="KW-0687">Ribonucleoprotein</keyword>
<dbReference type="OMA" id="KFMTHRV"/>
<dbReference type="InterPro" id="IPR053709">
    <property type="entry name" value="eRP_eS24_sf"/>
</dbReference>
<dbReference type="AlphaFoldDB" id="G3U337"/>
<dbReference type="HOGENOM" id="CLU_107248_1_0_1"/>
<reference evidence="7 8" key="1">
    <citation type="submission" date="2009-06" db="EMBL/GenBank/DDBJ databases">
        <title>The Genome Sequence of Loxodonta africana (African elephant).</title>
        <authorList>
            <person name="Di Palma F."/>
            <person name="Heiman D."/>
            <person name="Young S."/>
            <person name="Johnson J."/>
            <person name="Lander E.S."/>
            <person name="Lindblad-Toh K."/>
        </authorList>
    </citation>
    <scope>NUCLEOTIDE SEQUENCE [LARGE SCALE GENOMIC DNA]</scope>
    <source>
        <strain evidence="7 8">Isolate ISIS603380</strain>
    </source>
</reference>
<dbReference type="GO" id="GO:0022627">
    <property type="term" value="C:cytosolic small ribosomal subunit"/>
    <property type="evidence" value="ECO:0007669"/>
    <property type="project" value="UniProtKB-ARBA"/>
</dbReference>
<dbReference type="InterPro" id="IPR012678">
    <property type="entry name" value="Ribosomal_uL23/eL15/eS24_sf"/>
</dbReference>
<dbReference type="InterPro" id="IPR018098">
    <property type="entry name" value="Ribosomal_eS24_CS"/>
</dbReference>
<organism evidence="7 8">
    <name type="scientific">Loxodonta africana</name>
    <name type="common">African elephant</name>
    <dbReference type="NCBI Taxonomy" id="9785"/>
    <lineage>
        <taxon>Eukaryota</taxon>
        <taxon>Metazoa</taxon>
        <taxon>Chordata</taxon>
        <taxon>Craniata</taxon>
        <taxon>Vertebrata</taxon>
        <taxon>Euteleostomi</taxon>
        <taxon>Mammalia</taxon>
        <taxon>Eutheria</taxon>
        <taxon>Afrotheria</taxon>
        <taxon>Proboscidea</taxon>
        <taxon>Elephantidae</taxon>
        <taxon>Loxodonta</taxon>
    </lineage>
</organism>
<dbReference type="Ensembl" id="ENSLAFT00000026010.1">
    <property type="protein sequence ID" value="ENSLAFP00000022245.1"/>
    <property type="gene ID" value="ENSLAFG00000030774.1"/>
</dbReference>